<dbReference type="GO" id="GO:0010181">
    <property type="term" value="F:FMN binding"/>
    <property type="evidence" value="ECO:0007669"/>
    <property type="project" value="InterPro"/>
</dbReference>
<reference evidence="3 4" key="1">
    <citation type="submission" date="2018-06" db="EMBL/GenBank/DDBJ databases">
        <authorList>
            <consortium name="Pathogen Informatics"/>
            <person name="Doyle S."/>
        </authorList>
    </citation>
    <scope>NUCLEOTIDE SEQUENCE [LARGE SCALE GENOMIC DNA]</scope>
    <source>
        <strain evidence="3 4">NCTC4524</strain>
    </source>
</reference>
<dbReference type="RefSeq" id="WP_036390328.1">
    <property type="nucleotide sequence ID" value="NZ_JACKUT010000008.1"/>
</dbReference>
<dbReference type="InterPro" id="IPR001094">
    <property type="entry name" value="Flavdoxin-like"/>
</dbReference>
<dbReference type="STRING" id="1796.ABW05_14165"/>
<evidence type="ECO:0000313" key="4">
    <source>
        <dbReference type="Proteomes" id="UP000254945"/>
    </source>
</evidence>
<dbReference type="PRINTS" id="PR00369">
    <property type="entry name" value="FLAVODOXIN"/>
</dbReference>
<dbReference type="AlphaFoldDB" id="A0A378W6M2"/>
<proteinExistence type="predicted"/>
<dbReference type="Proteomes" id="UP000254945">
    <property type="component" value="Unassembled WGS sequence"/>
</dbReference>
<keyword evidence="1" id="KW-0285">Flavoprotein</keyword>
<evidence type="ECO:0000259" key="2">
    <source>
        <dbReference type="PROSITE" id="PS50902"/>
    </source>
</evidence>
<dbReference type="GO" id="GO:0016491">
    <property type="term" value="F:oxidoreductase activity"/>
    <property type="evidence" value="ECO:0007669"/>
    <property type="project" value="TreeGrafter"/>
</dbReference>
<dbReference type="PANTHER" id="PTHR19384:SF17">
    <property type="entry name" value="NADPH--CYTOCHROME P450 REDUCTASE"/>
    <property type="match status" value="1"/>
</dbReference>
<dbReference type="PROSITE" id="PS50902">
    <property type="entry name" value="FLAVODOXIN_LIKE"/>
    <property type="match status" value="1"/>
</dbReference>
<name>A0A378W6M2_9MYCO</name>
<dbReference type="GO" id="GO:0005829">
    <property type="term" value="C:cytosol"/>
    <property type="evidence" value="ECO:0007669"/>
    <property type="project" value="TreeGrafter"/>
</dbReference>
<dbReference type="Gene3D" id="3.40.50.360">
    <property type="match status" value="1"/>
</dbReference>
<dbReference type="EMBL" id="UGQQ01000002">
    <property type="protein sequence ID" value="SUA28449.1"/>
    <property type="molecule type" value="Genomic_DNA"/>
</dbReference>
<dbReference type="PANTHER" id="PTHR19384">
    <property type="entry name" value="NITRIC OXIDE SYNTHASE-RELATED"/>
    <property type="match status" value="1"/>
</dbReference>
<evidence type="ECO:0000313" key="3">
    <source>
        <dbReference type="EMBL" id="SUA28449.1"/>
    </source>
</evidence>
<dbReference type="GO" id="GO:0050660">
    <property type="term" value="F:flavin adenine dinucleotide binding"/>
    <property type="evidence" value="ECO:0007669"/>
    <property type="project" value="TreeGrafter"/>
</dbReference>
<evidence type="ECO:0000256" key="1">
    <source>
        <dbReference type="ARBA" id="ARBA00022630"/>
    </source>
</evidence>
<dbReference type="InterPro" id="IPR008254">
    <property type="entry name" value="Flavodoxin/NO_synth"/>
</dbReference>
<dbReference type="Pfam" id="PF00258">
    <property type="entry name" value="Flavodoxin_1"/>
    <property type="match status" value="1"/>
</dbReference>
<gene>
    <name evidence="3" type="primary">mioC</name>
    <name evidence="3" type="ORF">NCTC4524_04429</name>
</gene>
<accession>A0A378W6M2</accession>
<dbReference type="InterPro" id="IPR029039">
    <property type="entry name" value="Flavoprotein-like_sf"/>
</dbReference>
<sequence length="151" mass="16206">MSAITVLFGTESGNSEMVAEDICKSLEQAGIRSECFGMEDYHVDRLPEERTVVIITSTYGEGDLPETAEPFFNALISSKPDLSAVRFAAFGLGDSSYDTYNRGIRTLTVAFADLGATQLGETGFHDADSGLDPSQVALEWLAGIPMLQAQA</sequence>
<organism evidence="3 4">
    <name type="scientific">Mycolicibacterium senegalense</name>
    <dbReference type="NCBI Taxonomy" id="1796"/>
    <lineage>
        <taxon>Bacteria</taxon>
        <taxon>Bacillati</taxon>
        <taxon>Actinomycetota</taxon>
        <taxon>Actinomycetes</taxon>
        <taxon>Mycobacteriales</taxon>
        <taxon>Mycobacteriaceae</taxon>
        <taxon>Mycolicibacterium</taxon>
    </lineage>
</organism>
<protein>
    <submittedName>
        <fullName evidence="3">FdhF</fullName>
    </submittedName>
</protein>
<feature type="domain" description="Flavodoxin-like" evidence="2">
    <location>
        <begin position="4"/>
        <end position="145"/>
    </location>
</feature>
<dbReference type="SUPFAM" id="SSF52218">
    <property type="entry name" value="Flavoproteins"/>
    <property type="match status" value="1"/>
</dbReference>